<name>A0ABN8MWN1_9CNID</name>
<dbReference type="NCBIfam" id="NF033679">
    <property type="entry name" value="DNRLRE_dom"/>
    <property type="match status" value="1"/>
</dbReference>
<evidence type="ECO:0000313" key="2">
    <source>
        <dbReference type="EMBL" id="CAH3037559.1"/>
    </source>
</evidence>
<keyword evidence="3" id="KW-1185">Reference proteome</keyword>
<proteinExistence type="predicted"/>
<sequence length="222" mass="25546">MIGLVTGIMVLALAATGTTWKTGRGTVYMLRVTQDVSLERATRNYNWLPYLMVSKLTDFPNKRSLVQFENVPKSCSSSKIISAKMYLYYVYAHKASWHSIQKTPFVARYMQVHRVKKSWKQAQATSTKRDYRQRWSTQYLGLDDNDAEALPQGQTVTIFPFRPQGFVEFDITRAVLQWRCGEPNYGVIIRATNKLQPGRGIRFASTVYRDKSKHPYVLVLCA</sequence>
<dbReference type="Proteomes" id="UP001159427">
    <property type="component" value="Unassembled WGS sequence"/>
</dbReference>
<reference evidence="2 3" key="1">
    <citation type="submission" date="2022-05" db="EMBL/GenBank/DDBJ databases">
        <authorList>
            <consortium name="Genoscope - CEA"/>
            <person name="William W."/>
        </authorList>
    </citation>
    <scope>NUCLEOTIDE SEQUENCE [LARGE SCALE GENOMIC DNA]</scope>
</reference>
<gene>
    <name evidence="2" type="ORF">PEVE_00039763</name>
</gene>
<keyword evidence="1" id="KW-0732">Signal</keyword>
<organism evidence="2 3">
    <name type="scientific">Porites evermanni</name>
    <dbReference type="NCBI Taxonomy" id="104178"/>
    <lineage>
        <taxon>Eukaryota</taxon>
        <taxon>Metazoa</taxon>
        <taxon>Cnidaria</taxon>
        <taxon>Anthozoa</taxon>
        <taxon>Hexacorallia</taxon>
        <taxon>Scleractinia</taxon>
        <taxon>Fungiina</taxon>
        <taxon>Poritidae</taxon>
        <taxon>Porites</taxon>
    </lineage>
</organism>
<evidence type="ECO:0000256" key="1">
    <source>
        <dbReference type="SAM" id="SignalP"/>
    </source>
</evidence>
<feature type="signal peptide" evidence="1">
    <location>
        <begin position="1"/>
        <end position="25"/>
    </location>
</feature>
<evidence type="ECO:0000313" key="3">
    <source>
        <dbReference type="Proteomes" id="UP001159427"/>
    </source>
</evidence>
<protein>
    <submittedName>
        <fullName evidence="2">Uncharacterized protein</fullName>
    </submittedName>
</protein>
<accession>A0ABN8MWN1</accession>
<feature type="chain" id="PRO_5045356433" evidence="1">
    <location>
        <begin position="26"/>
        <end position="222"/>
    </location>
</feature>
<comment type="caution">
    <text evidence="2">The sequence shown here is derived from an EMBL/GenBank/DDBJ whole genome shotgun (WGS) entry which is preliminary data.</text>
</comment>
<dbReference type="EMBL" id="CALNXI010000708">
    <property type="protein sequence ID" value="CAH3037559.1"/>
    <property type="molecule type" value="Genomic_DNA"/>
</dbReference>